<evidence type="ECO:0000256" key="5">
    <source>
        <dbReference type="ARBA" id="ARBA00023118"/>
    </source>
</evidence>
<accession>A0A1Y2K1Y1</accession>
<evidence type="ECO:0000256" key="3">
    <source>
        <dbReference type="ARBA" id="ARBA00022806"/>
    </source>
</evidence>
<protein>
    <submittedName>
        <fullName evidence="7">Putative CRISPR-associated helicase Cas3</fullName>
    </submittedName>
</protein>
<keyword evidence="3" id="KW-0347">Helicase</keyword>
<dbReference type="AlphaFoldDB" id="A0A1Y2K1Y1"/>
<dbReference type="PANTHER" id="PTHR47963:SF9">
    <property type="entry name" value="CRISPR-ASSOCIATED ENDONUCLEASE_HELICASE CAS3"/>
    <property type="match status" value="1"/>
</dbReference>
<keyword evidence="2" id="KW-0378">Hydrolase</keyword>
<dbReference type="InterPro" id="IPR027417">
    <property type="entry name" value="P-loop_NTPase"/>
</dbReference>
<keyword evidence="4" id="KW-0067">ATP-binding</keyword>
<dbReference type="InterPro" id="IPR014001">
    <property type="entry name" value="Helicase_ATP-bd"/>
</dbReference>
<dbReference type="PANTHER" id="PTHR47963">
    <property type="entry name" value="DEAD-BOX ATP-DEPENDENT RNA HELICASE 47, MITOCHONDRIAL"/>
    <property type="match status" value="1"/>
</dbReference>
<dbReference type="SUPFAM" id="SSF52540">
    <property type="entry name" value="P-loop containing nucleoside triphosphate hydrolases"/>
    <property type="match status" value="1"/>
</dbReference>
<dbReference type="STRING" id="1434232.MAIT1_00828"/>
<sequence>MDLPTPPGSLVLLESQTGSGKTEAALWRFAQLLKAGACDGLYFALPTRAAAVQLHGRVDRAMRALLGDNAPLTVLALPGYLRAGEMQGRKLSRFETLWDDEQQAPRAWAAEHPKRFLAATVAVGSVDQALLSMLRVKHAAMRGALLSRLLLVIDEVHASDFYMRALLAALLKRHRAAGGHALLMSATLGAGFRAQLFGEEAPTLEAAVAAPYPLITWCGTGEAAQTRAPEAASQQKAVQVESLPLADEAATIVEQALAAARQGARVLILRNTVGDAVATQQALEALAWEGSPLLLRCGELPALCHSRFSPEDRRALDGALEQAFRPKQRGASGVVAVTTQTAEQSLDIDADWLMTDLCPMDVLLQRIGRLHRHADRARPAGFTQARASILMTPQPDWAGWAAALNGAGSRGPHGWGTVYEDLRVLRLTAELIDQRPHWNIPADNRLLVESAMHQQALDQLQARAPDMAEVDRFIAGQNYTDSGMARIALLKVDKPLMDDDAQALPTQNRAATRLGSDDRMALFAEPHPMSPLANPVAQLRLPESLVRGCQFQAEENPRVIQQDDAGFAFAWGGKTFLYDRYGVRRA</sequence>
<dbReference type="Proteomes" id="UP000194003">
    <property type="component" value="Unassembled WGS sequence"/>
</dbReference>
<dbReference type="InterPro" id="IPR050547">
    <property type="entry name" value="DEAD_box_RNA_helicases"/>
</dbReference>
<dbReference type="PROSITE" id="PS51192">
    <property type="entry name" value="HELICASE_ATP_BIND_1"/>
    <property type="match status" value="1"/>
</dbReference>
<dbReference type="Gene3D" id="3.40.50.300">
    <property type="entry name" value="P-loop containing nucleotide triphosphate hydrolases"/>
    <property type="match status" value="1"/>
</dbReference>
<dbReference type="GO" id="GO:0016787">
    <property type="term" value="F:hydrolase activity"/>
    <property type="evidence" value="ECO:0007669"/>
    <property type="project" value="UniProtKB-KW"/>
</dbReference>
<evidence type="ECO:0000256" key="2">
    <source>
        <dbReference type="ARBA" id="ARBA00022801"/>
    </source>
</evidence>
<evidence type="ECO:0000313" key="8">
    <source>
        <dbReference type="Proteomes" id="UP000194003"/>
    </source>
</evidence>
<evidence type="ECO:0000256" key="4">
    <source>
        <dbReference type="ARBA" id="ARBA00022840"/>
    </source>
</evidence>
<reference evidence="7 8" key="1">
    <citation type="journal article" date="2016" name="BMC Genomics">
        <title>Combined genomic and structural analyses of a cultured magnetotactic bacterium reveals its niche adaptation to a dynamic environment.</title>
        <authorList>
            <person name="Araujo A.C."/>
            <person name="Morillo V."/>
            <person name="Cypriano J."/>
            <person name="Teixeira L.C."/>
            <person name="Leao P."/>
            <person name="Lyra S."/>
            <person name="Almeida L.G."/>
            <person name="Bazylinski D.A."/>
            <person name="Vasconcellos A.T."/>
            <person name="Abreu F."/>
            <person name="Lins U."/>
        </authorList>
    </citation>
    <scope>NUCLEOTIDE SEQUENCE [LARGE SCALE GENOMIC DNA]</scope>
    <source>
        <strain evidence="7 8">IT-1</strain>
    </source>
</reference>
<dbReference type="NCBIfam" id="TIGR01587">
    <property type="entry name" value="cas3_core"/>
    <property type="match status" value="1"/>
</dbReference>
<dbReference type="GO" id="GO:0051607">
    <property type="term" value="P:defense response to virus"/>
    <property type="evidence" value="ECO:0007669"/>
    <property type="project" value="UniProtKB-KW"/>
</dbReference>
<evidence type="ECO:0000259" key="6">
    <source>
        <dbReference type="PROSITE" id="PS51192"/>
    </source>
</evidence>
<proteinExistence type="predicted"/>
<dbReference type="Pfam" id="PF00270">
    <property type="entry name" value="DEAD"/>
    <property type="match status" value="1"/>
</dbReference>
<dbReference type="GO" id="GO:0003724">
    <property type="term" value="F:RNA helicase activity"/>
    <property type="evidence" value="ECO:0007669"/>
    <property type="project" value="TreeGrafter"/>
</dbReference>
<keyword evidence="8" id="KW-1185">Reference proteome</keyword>
<keyword evidence="5" id="KW-0051">Antiviral defense</keyword>
<dbReference type="InterPro" id="IPR011545">
    <property type="entry name" value="DEAD/DEAH_box_helicase_dom"/>
</dbReference>
<dbReference type="InterPro" id="IPR054712">
    <property type="entry name" value="Cas3-like_dom"/>
</dbReference>
<evidence type="ECO:0000256" key="1">
    <source>
        <dbReference type="ARBA" id="ARBA00022741"/>
    </source>
</evidence>
<dbReference type="GO" id="GO:0005524">
    <property type="term" value="F:ATP binding"/>
    <property type="evidence" value="ECO:0007669"/>
    <property type="project" value="UniProtKB-KW"/>
</dbReference>
<feature type="domain" description="Helicase ATP-binding" evidence="6">
    <location>
        <begin position="2"/>
        <end position="206"/>
    </location>
</feature>
<keyword evidence="1" id="KW-0547">Nucleotide-binding</keyword>
<comment type="caution">
    <text evidence="7">The sequence shown here is derived from an EMBL/GenBank/DDBJ whole genome shotgun (WGS) entry which is preliminary data.</text>
</comment>
<name>A0A1Y2K1Y1_9PROT</name>
<dbReference type="Pfam" id="PF22590">
    <property type="entry name" value="Cas3-like_C_2"/>
    <property type="match status" value="1"/>
</dbReference>
<organism evidence="7 8">
    <name type="scientific">Magnetofaba australis IT-1</name>
    <dbReference type="NCBI Taxonomy" id="1434232"/>
    <lineage>
        <taxon>Bacteria</taxon>
        <taxon>Pseudomonadati</taxon>
        <taxon>Pseudomonadota</taxon>
        <taxon>Magnetococcia</taxon>
        <taxon>Magnetococcales</taxon>
        <taxon>Magnetococcaceae</taxon>
        <taxon>Magnetofaba</taxon>
    </lineage>
</organism>
<evidence type="ECO:0000313" key="7">
    <source>
        <dbReference type="EMBL" id="OSM00331.1"/>
    </source>
</evidence>
<dbReference type="EMBL" id="LVJN01000021">
    <property type="protein sequence ID" value="OSM00331.1"/>
    <property type="molecule type" value="Genomic_DNA"/>
</dbReference>
<gene>
    <name evidence="7" type="ORF">MAIT1_00828</name>
</gene>
<dbReference type="GO" id="GO:0003723">
    <property type="term" value="F:RNA binding"/>
    <property type="evidence" value="ECO:0007669"/>
    <property type="project" value="TreeGrafter"/>
</dbReference>
<dbReference type="InterPro" id="IPR006474">
    <property type="entry name" value="Helicase_Cas3_CRISPR-ass_core"/>
</dbReference>